<evidence type="ECO:0000313" key="8">
    <source>
        <dbReference type="Proteomes" id="UP001165189"/>
    </source>
</evidence>
<gene>
    <name evidence="7" type="ORF">Aory05_000149100</name>
</gene>
<keyword evidence="5" id="KW-0539">Nucleus</keyword>
<keyword evidence="8" id="KW-1185">Reference proteome</keyword>
<dbReference type="PANTHER" id="PTHR47660">
    <property type="entry name" value="TRANSCRIPTION FACTOR WITH C2H2 AND ZN(2)-CYS(6) DNA BINDING DOMAIN (EUROFUNG)-RELATED-RELATED"/>
    <property type="match status" value="1"/>
</dbReference>
<comment type="caution">
    <text evidence="7">The sequence shown here is derived from an EMBL/GenBank/DDBJ whole genome shotgun (WGS) entry which is preliminary data.</text>
</comment>
<evidence type="ECO:0000256" key="6">
    <source>
        <dbReference type="SAM" id="MobiDB-lite"/>
    </source>
</evidence>
<evidence type="ECO:0000256" key="5">
    <source>
        <dbReference type="ARBA" id="ARBA00023242"/>
    </source>
</evidence>
<accession>A0ABQ6KH00</accession>
<keyword evidence="4" id="KW-0804">Transcription</keyword>
<dbReference type="PANTHER" id="PTHR47660:SF8">
    <property type="entry name" value="TRANSCRIPTION FACTOR WITH C2H2 AND ZN(2)-CYS(6) DNA BINDING DOMAIN (EUROFUNG)"/>
    <property type="match status" value="1"/>
</dbReference>
<organism evidence="7 8">
    <name type="scientific">Aspergillus oryzae var. brunneus</name>
    <dbReference type="NCBI Taxonomy" id="332754"/>
    <lineage>
        <taxon>Eukaryota</taxon>
        <taxon>Fungi</taxon>
        <taxon>Dikarya</taxon>
        <taxon>Ascomycota</taxon>
        <taxon>Pezizomycotina</taxon>
        <taxon>Eurotiomycetes</taxon>
        <taxon>Eurotiomycetidae</taxon>
        <taxon>Eurotiales</taxon>
        <taxon>Aspergillaceae</taxon>
        <taxon>Aspergillus</taxon>
        <taxon>Aspergillus subgen. Circumdati</taxon>
    </lineage>
</organism>
<reference evidence="7" key="1">
    <citation type="submission" date="2023-04" db="EMBL/GenBank/DDBJ databases">
        <title>Aspergillus oryzae var. brunneus NBRC 4377.</title>
        <authorList>
            <person name="Ichikawa N."/>
            <person name="Sato H."/>
            <person name="Tonouchi N."/>
        </authorList>
    </citation>
    <scope>NUCLEOTIDE SEQUENCE</scope>
    <source>
        <strain evidence="7">NBRC 4377</strain>
    </source>
</reference>
<evidence type="ECO:0000256" key="1">
    <source>
        <dbReference type="ARBA" id="ARBA00022723"/>
    </source>
</evidence>
<protein>
    <submittedName>
        <fullName evidence="7">Unnamed protein product</fullName>
    </submittedName>
</protein>
<evidence type="ECO:0000256" key="2">
    <source>
        <dbReference type="ARBA" id="ARBA00022833"/>
    </source>
</evidence>
<dbReference type="EMBL" id="BSYB01000005">
    <property type="protein sequence ID" value="GMG42359.1"/>
    <property type="molecule type" value="Genomic_DNA"/>
</dbReference>
<dbReference type="Proteomes" id="UP001165189">
    <property type="component" value="Unassembled WGS sequence"/>
</dbReference>
<evidence type="ECO:0000256" key="4">
    <source>
        <dbReference type="ARBA" id="ARBA00023163"/>
    </source>
</evidence>
<feature type="region of interest" description="Disordered" evidence="6">
    <location>
        <begin position="76"/>
        <end position="108"/>
    </location>
</feature>
<evidence type="ECO:0000256" key="3">
    <source>
        <dbReference type="ARBA" id="ARBA00023015"/>
    </source>
</evidence>
<proteinExistence type="predicted"/>
<feature type="region of interest" description="Disordered" evidence="6">
    <location>
        <begin position="1"/>
        <end position="21"/>
    </location>
</feature>
<keyword evidence="1" id="KW-0479">Metal-binding</keyword>
<sequence length="522" mass="58665">MTRDVLQRHQAVHEKDEARGKASLRWTKERAIEACEACATAKLSCDNERPCKRINCVPRPKGRRLSRERLSYSLSLPPYSPQVGESPPGLSTLTPAPESGLSDSFPGNVHERYDADVAQTSELVLETVIPYTDAQAYLPMNGFPAFFEQVMLPVVDADDAVHDTQQPRVFDFMQDTDFTFLDTDIFGTNFIPDLDKALDVPMAFTEFENPPQSPLDDQESASQRAAAFGRSLCEERQIPLRDTDRIPSSYQNRLDAVKIPGKLSYQARDNILKLVIRTGGSRLSVTTFPSPDYLDTLIKIGIGKRTETDAWIHPYTFYDSDYQQLRPELLMALIAAGCVCCGMPSINKTGIILQEITRVSLAQLVGPSKSFMTGHRRRIVLTASLFRLRMIIVLVYHLFGHDVEVATTMNRPAIISYTELTLPFPSTRGLWFAPSAEAWRDIWIAYQLTGCSELNLRDLLSDPSLMTQLAPELDIEVARSALLQGLALQVWEFRQQMLLSQTSLSGPRATTQLWLQSRQEDL</sequence>
<evidence type="ECO:0000313" key="7">
    <source>
        <dbReference type="EMBL" id="GMG42359.1"/>
    </source>
</evidence>
<name>A0ABQ6KH00_ASPOZ</name>
<keyword evidence="2" id="KW-0862">Zinc</keyword>
<keyword evidence="3" id="KW-0805">Transcription regulation</keyword>